<dbReference type="Proteomes" id="UP000092714">
    <property type="component" value="Unassembled WGS sequence"/>
</dbReference>
<evidence type="ECO:0000256" key="3">
    <source>
        <dbReference type="ARBA" id="ARBA00023163"/>
    </source>
</evidence>
<keyword evidence="1" id="KW-0805">Transcription regulation</keyword>
<dbReference type="AlphaFoldDB" id="A0A174GEA2"/>
<dbReference type="eggNOG" id="COG1725">
    <property type="taxonomic scope" value="Bacteria"/>
</dbReference>
<dbReference type="Gene3D" id="1.10.10.10">
    <property type="entry name" value="Winged helix-like DNA-binding domain superfamily/Winged helix DNA-binding domain"/>
    <property type="match status" value="1"/>
</dbReference>
<keyword evidence="3" id="KW-0804">Transcription</keyword>
<dbReference type="Pfam" id="PF00392">
    <property type="entry name" value="GntR"/>
    <property type="match status" value="1"/>
</dbReference>
<dbReference type="InterPro" id="IPR036390">
    <property type="entry name" value="WH_DNA-bd_sf"/>
</dbReference>
<dbReference type="PROSITE" id="PS50949">
    <property type="entry name" value="HTH_GNTR"/>
    <property type="match status" value="1"/>
</dbReference>
<feature type="domain" description="HTH gntR-type" evidence="4">
    <location>
        <begin position="8"/>
        <end position="76"/>
    </location>
</feature>
<dbReference type="GO" id="GO:0003677">
    <property type="term" value="F:DNA binding"/>
    <property type="evidence" value="ECO:0007669"/>
    <property type="project" value="UniProtKB-KW"/>
</dbReference>
<dbReference type="SUPFAM" id="SSF46785">
    <property type="entry name" value="Winged helix' DNA-binding domain"/>
    <property type="match status" value="1"/>
</dbReference>
<evidence type="ECO:0000259" key="4">
    <source>
        <dbReference type="PROSITE" id="PS50949"/>
    </source>
</evidence>
<dbReference type="OrthoDB" id="162505at2"/>
<dbReference type="PANTHER" id="PTHR38445:SF10">
    <property type="entry name" value="GNTR-FAMILY TRANSCRIPTIONAL REGULATOR"/>
    <property type="match status" value="1"/>
</dbReference>
<dbReference type="RefSeq" id="WP_027098525.1">
    <property type="nucleotide sequence ID" value="NZ_CABHIH010000004.1"/>
</dbReference>
<dbReference type="InterPro" id="IPR000524">
    <property type="entry name" value="Tscrpt_reg_HTH_GntR"/>
</dbReference>
<dbReference type="EMBL" id="MAPZ01000024">
    <property type="protein sequence ID" value="OBY10240.1"/>
    <property type="molecule type" value="Genomic_DNA"/>
</dbReference>
<dbReference type="InterPro" id="IPR036388">
    <property type="entry name" value="WH-like_DNA-bd_sf"/>
</dbReference>
<dbReference type="GeneID" id="42776350"/>
<comment type="caution">
    <text evidence="5">The sequence shown here is derived from an EMBL/GenBank/DDBJ whole genome shotgun (WGS) entry which is preliminary data.</text>
</comment>
<reference evidence="5 6" key="1">
    <citation type="submission" date="2016-06" db="EMBL/GenBank/DDBJ databases">
        <authorList>
            <person name="Kjaerup R.B."/>
            <person name="Dalgaard T.S."/>
            <person name="Juul-Madsen H.R."/>
        </authorList>
    </citation>
    <scope>NUCLEOTIDE SEQUENCE [LARGE SCALE GENOMIC DNA]</scope>
    <source>
        <strain evidence="5 6">373-A1</strain>
    </source>
</reference>
<accession>A0A174GEA2</accession>
<evidence type="ECO:0000313" key="6">
    <source>
        <dbReference type="Proteomes" id="UP000092714"/>
    </source>
</evidence>
<name>A0A174GEA2_9CLOT</name>
<protein>
    <submittedName>
        <fullName evidence="5">GntR family transcriptional regulator</fullName>
    </submittedName>
</protein>
<dbReference type="GO" id="GO:0003700">
    <property type="term" value="F:DNA-binding transcription factor activity"/>
    <property type="evidence" value="ECO:0007669"/>
    <property type="project" value="InterPro"/>
</dbReference>
<gene>
    <name evidence="5" type="ORF">CP373A1_12115</name>
</gene>
<dbReference type="SMART" id="SM00345">
    <property type="entry name" value="HTH_GNTR"/>
    <property type="match status" value="1"/>
</dbReference>
<keyword evidence="2" id="KW-0238">DNA-binding</keyword>
<evidence type="ECO:0000256" key="2">
    <source>
        <dbReference type="ARBA" id="ARBA00023125"/>
    </source>
</evidence>
<organism evidence="5 6">
    <name type="scientific">Clostridium paraputrificum</name>
    <dbReference type="NCBI Taxonomy" id="29363"/>
    <lineage>
        <taxon>Bacteria</taxon>
        <taxon>Bacillati</taxon>
        <taxon>Bacillota</taxon>
        <taxon>Clostridia</taxon>
        <taxon>Eubacteriales</taxon>
        <taxon>Clostridiaceae</taxon>
        <taxon>Clostridium</taxon>
    </lineage>
</organism>
<dbReference type="CDD" id="cd07377">
    <property type="entry name" value="WHTH_GntR"/>
    <property type="match status" value="1"/>
</dbReference>
<evidence type="ECO:0000313" key="5">
    <source>
        <dbReference type="EMBL" id="OBY10240.1"/>
    </source>
</evidence>
<evidence type="ECO:0000256" key="1">
    <source>
        <dbReference type="ARBA" id="ARBA00023015"/>
    </source>
</evidence>
<dbReference type="PANTHER" id="PTHR38445">
    <property type="entry name" value="HTH-TYPE TRANSCRIPTIONAL REPRESSOR YTRA"/>
    <property type="match status" value="1"/>
</dbReference>
<keyword evidence="6" id="KW-1185">Reference proteome</keyword>
<sequence>MFEFNDESPIYIQIANTIEDGILNGIYEEEEQVPSTTEISVTYKINPATVGKGYNLLVGDNIIYKKRGVGMFVCSGAKEKLKKKRRATFFDNYVSKLIEEGKRLGITSDEVIEMIKRGLSNE</sequence>
<proteinExistence type="predicted"/>